<evidence type="ECO:0000256" key="2">
    <source>
        <dbReference type="ARBA" id="ARBA00022801"/>
    </source>
</evidence>
<gene>
    <name evidence="4" type="ORF">CKF48_06445</name>
</gene>
<dbReference type="InterPro" id="IPR000086">
    <property type="entry name" value="NUDIX_hydrolase_dom"/>
</dbReference>
<name>A0A248TFL5_9BACI</name>
<dbReference type="InterPro" id="IPR015797">
    <property type="entry name" value="NUDIX_hydrolase-like_dom_sf"/>
</dbReference>
<accession>A0A248TFL5</accession>
<proteinExistence type="predicted"/>
<dbReference type="CDD" id="cd18880">
    <property type="entry name" value="NUDIX_ADPRase"/>
    <property type="match status" value="1"/>
</dbReference>
<dbReference type="OrthoDB" id="65827at2"/>
<keyword evidence="2 4" id="KW-0378">Hydrolase</keyword>
<dbReference type="Proteomes" id="UP000215137">
    <property type="component" value="Chromosome"/>
</dbReference>
<dbReference type="RefSeq" id="WP_095370573.1">
    <property type="nucleotide sequence ID" value="NZ_CP022983.1"/>
</dbReference>
<protein>
    <submittedName>
        <fullName evidence="4">NUDIX hydrolase</fullName>
    </submittedName>
</protein>
<dbReference type="PANTHER" id="PTHR43046:SF14">
    <property type="entry name" value="MUTT_NUDIX FAMILY PROTEIN"/>
    <property type="match status" value="1"/>
</dbReference>
<evidence type="ECO:0000256" key="1">
    <source>
        <dbReference type="ARBA" id="ARBA00001946"/>
    </source>
</evidence>
<dbReference type="AlphaFoldDB" id="A0A248TFL5"/>
<comment type="cofactor">
    <cofactor evidence="1">
        <name>Mg(2+)</name>
        <dbReference type="ChEBI" id="CHEBI:18420"/>
    </cofactor>
</comment>
<dbReference type="PANTHER" id="PTHR43046">
    <property type="entry name" value="GDP-MANNOSE MANNOSYL HYDROLASE"/>
    <property type="match status" value="1"/>
</dbReference>
<feature type="domain" description="Nudix hydrolase" evidence="3">
    <location>
        <begin position="3"/>
        <end position="144"/>
    </location>
</feature>
<dbReference type="Pfam" id="PF00293">
    <property type="entry name" value="NUDIX"/>
    <property type="match status" value="1"/>
</dbReference>
<sequence length="155" mass="17774">MTYPIRVRACALIIENDSILLIEYEDERGIHYNLPAGGVEPNESVIEVVKREAKEEVSVDVNVGPLAFIYEYAPHLNAHKSGDTHSLQLIFECTLTNGSVPKQPKYPDPNQIDVKWIKLSELNNIVLYPHLVEHILTYHQQKRNIEFIEEQTIRG</sequence>
<evidence type="ECO:0000259" key="3">
    <source>
        <dbReference type="PROSITE" id="PS51462"/>
    </source>
</evidence>
<dbReference type="GO" id="GO:0016787">
    <property type="term" value="F:hydrolase activity"/>
    <property type="evidence" value="ECO:0007669"/>
    <property type="project" value="UniProtKB-KW"/>
</dbReference>
<dbReference type="SUPFAM" id="SSF55811">
    <property type="entry name" value="Nudix"/>
    <property type="match status" value="1"/>
</dbReference>
<dbReference type="KEGG" id="bko:CKF48_06445"/>
<organism evidence="4 5">
    <name type="scientific">Cytobacillus kochii</name>
    <dbReference type="NCBI Taxonomy" id="859143"/>
    <lineage>
        <taxon>Bacteria</taxon>
        <taxon>Bacillati</taxon>
        <taxon>Bacillota</taxon>
        <taxon>Bacilli</taxon>
        <taxon>Bacillales</taxon>
        <taxon>Bacillaceae</taxon>
        <taxon>Cytobacillus</taxon>
    </lineage>
</organism>
<reference evidence="4 5" key="1">
    <citation type="submission" date="2017-08" db="EMBL/GenBank/DDBJ databases">
        <title>Complete Genome Sequence of Bacillus kochii Oregon-R-modENCODE STRAIN BDGP4, isolated from Drosophila melanogaster gut.</title>
        <authorList>
            <person name="Wan K.H."/>
            <person name="Yu C."/>
            <person name="Park S."/>
            <person name="Hammonds A.S."/>
            <person name="Booth B.W."/>
            <person name="Celniker S.E."/>
        </authorList>
    </citation>
    <scope>NUCLEOTIDE SEQUENCE [LARGE SCALE GENOMIC DNA]</scope>
    <source>
        <strain evidence="4 5">BDGP4</strain>
    </source>
</reference>
<evidence type="ECO:0000313" key="5">
    <source>
        <dbReference type="Proteomes" id="UP000215137"/>
    </source>
</evidence>
<dbReference type="EMBL" id="CP022983">
    <property type="protein sequence ID" value="ASV66998.1"/>
    <property type="molecule type" value="Genomic_DNA"/>
</dbReference>
<dbReference type="Gene3D" id="3.90.79.10">
    <property type="entry name" value="Nucleoside Triphosphate Pyrophosphohydrolase"/>
    <property type="match status" value="1"/>
</dbReference>
<keyword evidence="5" id="KW-1185">Reference proteome</keyword>
<dbReference type="PROSITE" id="PS51462">
    <property type="entry name" value="NUDIX"/>
    <property type="match status" value="1"/>
</dbReference>
<evidence type="ECO:0000313" key="4">
    <source>
        <dbReference type="EMBL" id="ASV66998.1"/>
    </source>
</evidence>